<keyword evidence="4" id="KW-1185">Reference proteome</keyword>
<organism evidence="3 4">
    <name type="scientific">Phanerochaete carnosa (strain HHB-10118-sp)</name>
    <name type="common">White-rot fungus</name>
    <name type="synonym">Peniophora carnosa</name>
    <dbReference type="NCBI Taxonomy" id="650164"/>
    <lineage>
        <taxon>Eukaryota</taxon>
        <taxon>Fungi</taxon>
        <taxon>Dikarya</taxon>
        <taxon>Basidiomycota</taxon>
        <taxon>Agaricomycotina</taxon>
        <taxon>Agaricomycetes</taxon>
        <taxon>Polyporales</taxon>
        <taxon>Phanerochaetaceae</taxon>
        <taxon>Phanerochaete</taxon>
    </lineage>
</organism>
<gene>
    <name evidence="3" type="ORF">PHACADRAFT_179836</name>
</gene>
<reference evidence="3 4" key="1">
    <citation type="journal article" date="2012" name="BMC Genomics">
        <title>Comparative genomics of the white-rot fungi, Phanerochaete carnosa and P. chrysosporium, to elucidate the genetic basis of the distinct wood types they colonize.</title>
        <authorList>
            <person name="Suzuki H."/>
            <person name="MacDonald J."/>
            <person name="Syed K."/>
            <person name="Salamov A."/>
            <person name="Hori C."/>
            <person name="Aerts A."/>
            <person name="Henrissat B."/>
            <person name="Wiebenga A."/>
            <person name="vanKuyk P.A."/>
            <person name="Barry K."/>
            <person name="Lindquist E."/>
            <person name="LaButti K."/>
            <person name="Lapidus A."/>
            <person name="Lucas S."/>
            <person name="Coutinho P."/>
            <person name="Gong Y."/>
            <person name="Samejima M."/>
            <person name="Mahadevan R."/>
            <person name="Abou-Zaid M."/>
            <person name="de Vries R.P."/>
            <person name="Igarashi K."/>
            <person name="Yadav J.S."/>
            <person name="Grigoriev I.V."/>
            <person name="Master E.R."/>
        </authorList>
    </citation>
    <scope>NUCLEOTIDE SEQUENCE [LARGE SCALE GENOMIC DNA]</scope>
    <source>
        <strain evidence="3 4">HHB-10118-sp</strain>
    </source>
</reference>
<proteinExistence type="predicted"/>
<feature type="coiled-coil region" evidence="1">
    <location>
        <begin position="202"/>
        <end position="229"/>
    </location>
</feature>
<dbReference type="HOGENOM" id="CLU_376870_0_0_1"/>
<protein>
    <submittedName>
        <fullName evidence="3">Uncharacterized protein</fullName>
    </submittedName>
</protein>
<dbReference type="KEGG" id="pco:PHACADRAFT_179836"/>
<sequence>MYHILDKSPISTFALAEWAGRLAVPKLRTPGELFLIPSRLLSDASTLVPFTVGLAKIGRPFRYPPVEAVAPYFGYICLPADPTTNTALCVDGDSYRRVRLASLLLDLFDWVWLIRLVVVLFLWLAMPIVCSLATDFFKTFTGIARLQATVAEYDIILAQLEDDRAGHVTSLTELTLALDSSHEHLVEIERLKQASTNNAVKLQTAEDELQASKRQVKVLRADLKNIEELSALGLSRIAEATNTLNEGTDLATELEAALRLELAELDEQTVSLEAQLPDLLAAQALLLEEHSMYHTGHLLQEEIKVAEALVSQDVLAVLHDEMSAESSTYDATSAELQKTLASLAFQSAAVNSAERRAQDIHITDIATARARLESLEAELASVNGELAVAHAEHGSLFGECGRLLQGTSTEKESTDKAVEDAAIAQAALLMATSILRSSDLDFTVELEKDIANLTAALAQAASEHEGVQESLASSVAEHHMHMQVCAEHTTEATAQLTFLSDWIAKEQAAFDSLDKESVALATEIAENRDEYEAEQRGLEWRLKMVSEGYAEEETTLEAARSTVPGELKKVRWAHDEELRRHWVAVAGYQLGQQMDDAFADELLASLAESKARLAPLEAEHARMVAFEQAQRKLETVVADASEVAEELKTRDTEIAQVSAEIIDARRSVASLEVEVVGLRSAYNRKLDGFAEQNGTMEKRIAFEGTLRRAECAEVKDRVRLLEAAILLCSPEDGDGG</sequence>
<dbReference type="GeneID" id="18909926"/>
<accession>K5W9I0</accession>
<evidence type="ECO:0000256" key="1">
    <source>
        <dbReference type="SAM" id="Coils"/>
    </source>
</evidence>
<evidence type="ECO:0000313" key="4">
    <source>
        <dbReference type="Proteomes" id="UP000008370"/>
    </source>
</evidence>
<name>K5W9I0_PHACS</name>
<keyword evidence="2" id="KW-0812">Transmembrane</keyword>
<evidence type="ECO:0000313" key="3">
    <source>
        <dbReference type="EMBL" id="EKM60618.1"/>
    </source>
</evidence>
<keyword evidence="2" id="KW-1133">Transmembrane helix</keyword>
<dbReference type="OrthoDB" id="10591479at2759"/>
<feature type="transmembrane region" description="Helical" evidence="2">
    <location>
        <begin position="103"/>
        <end position="126"/>
    </location>
</feature>
<feature type="coiled-coil region" evidence="1">
    <location>
        <begin position="365"/>
        <end position="392"/>
    </location>
</feature>
<keyword evidence="2" id="KW-0472">Membrane</keyword>
<dbReference type="InParanoid" id="K5W9I0"/>
<dbReference type="AlphaFoldDB" id="K5W9I0"/>
<dbReference type="Proteomes" id="UP000008370">
    <property type="component" value="Unassembled WGS sequence"/>
</dbReference>
<dbReference type="EMBL" id="JH930468">
    <property type="protein sequence ID" value="EKM60618.1"/>
    <property type="molecule type" value="Genomic_DNA"/>
</dbReference>
<keyword evidence="1" id="KW-0175">Coiled coil</keyword>
<dbReference type="RefSeq" id="XP_007390068.1">
    <property type="nucleotide sequence ID" value="XM_007390006.1"/>
</dbReference>
<evidence type="ECO:0000256" key="2">
    <source>
        <dbReference type="SAM" id="Phobius"/>
    </source>
</evidence>
<feature type="coiled-coil region" evidence="1">
    <location>
        <begin position="626"/>
        <end position="674"/>
    </location>
</feature>